<accession>A0ABN1F8N7</accession>
<evidence type="ECO:0000256" key="2">
    <source>
        <dbReference type="SAM" id="Phobius"/>
    </source>
</evidence>
<keyword evidence="2" id="KW-1133">Transmembrane helix</keyword>
<dbReference type="Pfam" id="PF13116">
    <property type="entry name" value="YhdP"/>
    <property type="match status" value="1"/>
</dbReference>
<dbReference type="PANTHER" id="PTHR30441:SF8">
    <property type="entry name" value="DUF748 DOMAIN-CONTAINING PROTEIN"/>
    <property type="match status" value="1"/>
</dbReference>
<dbReference type="InterPro" id="IPR052894">
    <property type="entry name" value="AsmA-related"/>
</dbReference>
<feature type="region of interest" description="Disordered" evidence="1">
    <location>
        <begin position="1105"/>
        <end position="1132"/>
    </location>
</feature>
<keyword evidence="5" id="KW-1185">Reference proteome</keyword>
<organism evidence="4 5">
    <name type="scientific">Rhizomicrobium electricum</name>
    <dbReference type="NCBI Taxonomy" id="480070"/>
    <lineage>
        <taxon>Bacteria</taxon>
        <taxon>Pseudomonadati</taxon>
        <taxon>Pseudomonadota</taxon>
        <taxon>Alphaproteobacteria</taxon>
        <taxon>Micropepsales</taxon>
        <taxon>Micropepsaceae</taxon>
        <taxon>Rhizomicrobium</taxon>
    </lineage>
</organism>
<dbReference type="EMBL" id="BAAADD010000011">
    <property type="protein sequence ID" value="GAA0585195.1"/>
    <property type="molecule type" value="Genomic_DNA"/>
</dbReference>
<evidence type="ECO:0000313" key="4">
    <source>
        <dbReference type="EMBL" id="GAA0585195.1"/>
    </source>
</evidence>
<proteinExistence type="predicted"/>
<name>A0ABN1F8N7_9PROT</name>
<evidence type="ECO:0000259" key="3">
    <source>
        <dbReference type="Pfam" id="PF13116"/>
    </source>
</evidence>
<feature type="domain" description="YhdP central" evidence="3">
    <location>
        <begin position="351"/>
        <end position="729"/>
    </location>
</feature>
<dbReference type="PANTHER" id="PTHR30441">
    <property type="entry name" value="DUF748 DOMAIN-CONTAINING PROTEIN"/>
    <property type="match status" value="1"/>
</dbReference>
<keyword evidence="2" id="KW-0812">Transmembrane</keyword>
<dbReference type="Proteomes" id="UP001499951">
    <property type="component" value="Unassembled WGS sequence"/>
</dbReference>
<reference evidence="4 5" key="1">
    <citation type="journal article" date="2019" name="Int. J. Syst. Evol. Microbiol.">
        <title>The Global Catalogue of Microorganisms (GCM) 10K type strain sequencing project: providing services to taxonomists for standard genome sequencing and annotation.</title>
        <authorList>
            <consortium name="The Broad Institute Genomics Platform"/>
            <consortium name="The Broad Institute Genome Sequencing Center for Infectious Disease"/>
            <person name="Wu L."/>
            <person name="Ma J."/>
        </authorList>
    </citation>
    <scope>NUCLEOTIDE SEQUENCE [LARGE SCALE GENOMIC DNA]</scope>
    <source>
        <strain evidence="4 5">JCM 15089</strain>
    </source>
</reference>
<dbReference type="InterPro" id="IPR025263">
    <property type="entry name" value="YhdP_central"/>
</dbReference>
<protein>
    <recommendedName>
        <fullName evidence="3">YhdP central domain-containing protein</fullName>
    </recommendedName>
</protein>
<dbReference type="RefSeq" id="WP_166929258.1">
    <property type="nucleotide sequence ID" value="NZ_BAAADD010000011.1"/>
</dbReference>
<evidence type="ECO:0000256" key="1">
    <source>
        <dbReference type="SAM" id="MobiDB-lite"/>
    </source>
</evidence>
<gene>
    <name evidence="4" type="ORF">GCM10008942_37640</name>
</gene>
<comment type="caution">
    <text evidence="4">The sequence shown here is derived from an EMBL/GenBank/DDBJ whole genome shotgun (WGS) entry which is preliminary data.</text>
</comment>
<feature type="compositionally biased region" description="Low complexity" evidence="1">
    <location>
        <begin position="1105"/>
        <end position="1115"/>
    </location>
</feature>
<sequence>MNPIALLRQKVKAHHFGRAGLVAAGIAAAFLLFVIGAGIRLLIGPVSLGPFAGSLADAIDRALPGITVKYDQAAVEWERDEGKINLVILGTRVFDRDGRIIAQAPKADIDIGAGPFLRGKIEVRRIILVGVQLTLVRTADGGLRLGVGKDRQEEDILKRIQDALKESKGPSTLDSFAVRRARLAFYDESTKLFIVAPRADFSLRRKGSDLSSVFNAEMEISGFPARVKGDVVFPSDARPVTGHIAVTGLSLHSLAANSNAFAAVKNTALKLDLDGTFTIDGPKLVAAHFAAAGTGTFAVPDVSNGDVHVSHLAAKGHYDGIKQQVVLDEATVDADKIKTRLRGRLGFAVNPAGDVTGLSGELRIGRIGVAWPGVFAKPVDFDSVDLKGTWERATRKFLIEKLAIGGAPFSLQASGQIALVDGQSAGVDLTGTIGAMKVRDLVRYWPLGAAQGGRDWVDANMPNGTAGPVNFAIHFAPGILDQPALPPEAIAVKFPVSNAEVIYIKGLTHLTEVSGTATVTGNSFSADIASGRIGPLSIKNARFEIPNFSAAEEIGVVTGRVQGAMPDVLALVDMGNLRYPSRFGVNVASSKGEASVDLSIKIPLLKSVTVDRIGLDIRAQVTGFGLLLGKATQLSDGNVTFAITNDRLKATGTSGLGGSASRLALEWTEEFSAKNPITTRLSIKGQVDDTARATLGLKLKDYLKGPIGITGTLTGRRGALQQGNLTLDLTPAVVTLNYIGVNKPAGFPMTMRLAAGFAAESTLDTIGIRVSGPGTSINANAKFEGGHLAVLQVPSSRLGPQNDFSLTLTRNASGSDLTIRGRSLDGSRIGAQGAGGGDAKFDEPFRISAHLDRLMLRDGVAISNFALDMVGIADRTATLSMSGNLSKSAAISMSIAPQDGGRRLTVSASDMGLLLQGLYGFTSMKGGKLDIAATFPTAADQPTPANAPDFQGKATLKDFRVLKQPFLARLFTVGSLVGLANLMQGQGVEVSTLEVPFSSKNSVISVHDVRATGPAIGISADGYIDRPKNVIALKGSLVPLFGINSVLGNIPLLGTLITSKEGEGIIGMTYSVTGNTDEPSVSVNPLSALAPGILRRIFEGRMPNAANAPSNNLPPTAVPVPKPKAKPAHDGD</sequence>
<keyword evidence="2" id="KW-0472">Membrane</keyword>
<feature type="transmembrane region" description="Helical" evidence="2">
    <location>
        <begin position="21"/>
        <end position="43"/>
    </location>
</feature>
<evidence type="ECO:0000313" key="5">
    <source>
        <dbReference type="Proteomes" id="UP001499951"/>
    </source>
</evidence>